<proteinExistence type="predicted"/>
<dbReference type="SUPFAM" id="SSF52047">
    <property type="entry name" value="RNI-like"/>
    <property type="match status" value="1"/>
</dbReference>
<dbReference type="InterPro" id="IPR050905">
    <property type="entry name" value="Plant_NBS-LRR"/>
</dbReference>
<evidence type="ECO:0000313" key="5">
    <source>
        <dbReference type="Proteomes" id="UP001190926"/>
    </source>
</evidence>
<name>A0AAD4NZQ7_PERFH</name>
<feature type="compositionally biased region" description="Polar residues" evidence="2">
    <location>
        <begin position="12"/>
        <end position="25"/>
    </location>
</feature>
<protein>
    <recommendedName>
        <fullName evidence="3">Disease resistance protein At4g27190-like leucine-rich repeats domain-containing protein</fullName>
    </recommendedName>
</protein>
<evidence type="ECO:0000256" key="1">
    <source>
        <dbReference type="ARBA" id="ARBA00022821"/>
    </source>
</evidence>
<keyword evidence="5" id="KW-1185">Reference proteome</keyword>
<dbReference type="PANTHER" id="PTHR33463">
    <property type="entry name" value="NB-ARC DOMAIN-CONTAINING PROTEIN-RELATED"/>
    <property type="match status" value="1"/>
</dbReference>
<evidence type="ECO:0000313" key="4">
    <source>
        <dbReference type="EMBL" id="KAH6821199.1"/>
    </source>
</evidence>
<comment type="caution">
    <text evidence="4">The sequence shown here is derived from an EMBL/GenBank/DDBJ whole genome shotgun (WGS) entry which is preliminary data.</text>
</comment>
<dbReference type="InterPro" id="IPR057135">
    <property type="entry name" value="At4g27190-like_LRR"/>
</dbReference>
<reference evidence="4 5" key="1">
    <citation type="journal article" date="2021" name="Nat. Commun.">
        <title>Incipient diploidization of the medicinal plant Perilla within 10,000 years.</title>
        <authorList>
            <person name="Zhang Y."/>
            <person name="Shen Q."/>
            <person name="Leng L."/>
            <person name="Zhang D."/>
            <person name="Chen S."/>
            <person name="Shi Y."/>
            <person name="Ning Z."/>
            <person name="Chen S."/>
        </authorList>
    </citation>
    <scope>NUCLEOTIDE SEQUENCE [LARGE SCALE GENOMIC DNA]</scope>
    <source>
        <strain evidence="5">cv. PC099</strain>
    </source>
</reference>
<evidence type="ECO:0000256" key="2">
    <source>
        <dbReference type="SAM" id="MobiDB-lite"/>
    </source>
</evidence>
<keyword evidence="1" id="KW-0611">Plant defense</keyword>
<sequence length="337" mass="38692">MRMEECPKLKSMISSKENSPGGSSNAGIDDDYPSHLFCQPQVSFESLQKLFTDQNPFCGHEILLSSFNGLEKLEIFGYKGRMSLFTSSIARNFVSLKILSIRKCDEMVQLIQDEEGKTVSDGQKTILFGNLQVLELSDLRKLVRFCEWKGDVELSSLSQVVIVKCPKMTNFTSGQGMSAIEQLQILHIEECEMMEQVFLCNKEDNQRNIDTTLAFSELTSLSLKSLPNLTSLCKEIESFEFPQLTQIQVKECPPLVDKVFPLNLFFESDKVKMDIWKNQPFRNAEYLSLEGNACRNLDFWVVQNMRLLTLRENPKQYSYPKIEDPNPRFSAEAYEFQ</sequence>
<evidence type="ECO:0000259" key="3">
    <source>
        <dbReference type="Pfam" id="PF23247"/>
    </source>
</evidence>
<dbReference type="Proteomes" id="UP001190926">
    <property type="component" value="Unassembled WGS sequence"/>
</dbReference>
<dbReference type="AlphaFoldDB" id="A0AAD4NZQ7"/>
<dbReference type="Gene3D" id="3.80.10.10">
    <property type="entry name" value="Ribonuclease Inhibitor"/>
    <property type="match status" value="1"/>
</dbReference>
<dbReference type="EMBL" id="SDAM02002353">
    <property type="protein sequence ID" value="KAH6821199.1"/>
    <property type="molecule type" value="Genomic_DNA"/>
</dbReference>
<dbReference type="InterPro" id="IPR032675">
    <property type="entry name" value="LRR_dom_sf"/>
</dbReference>
<dbReference type="PANTHER" id="PTHR33463:SF198">
    <property type="entry name" value="RPP4C3"/>
    <property type="match status" value="1"/>
</dbReference>
<feature type="region of interest" description="Disordered" evidence="2">
    <location>
        <begin position="1"/>
        <end position="25"/>
    </location>
</feature>
<feature type="domain" description="Disease resistance protein At4g27190-like leucine-rich repeats" evidence="3">
    <location>
        <begin position="154"/>
        <end position="263"/>
    </location>
</feature>
<organism evidence="4 5">
    <name type="scientific">Perilla frutescens var. hirtella</name>
    <name type="common">Perilla citriodora</name>
    <name type="synonym">Perilla setoyensis</name>
    <dbReference type="NCBI Taxonomy" id="608512"/>
    <lineage>
        <taxon>Eukaryota</taxon>
        <taxon>Viridiplantae</taxon>
        <taxon>Streptophyta</taxon>
        <taxon>Embryophyta</taxon>
        <taxon>Tracheophyta</taxon>
        <taxon>Spermatophyta</taxon>
        <taxon>Magnoliopsida</taxon>
        <taxon>eudicotyledons</taxon>
        <taxon>Gunneridae</taxon>
        <taxon>Pentapetalae</taxon>
        <taxon>asterids</taxon>
        <taxon>lamiids</taxon>
        <taxon>Lamiales</taxon>
        <taxon>Lamiaceae</taxon>
        <taxon>Nepetoideae</taxon>
        <taxon>Elsholtzieae</taxon>
        <taxon>Perilla</taxon>
    </lineage>
</organism>
<accession>A0AAD4NZQ7</accession>
<gene>
    <name evidence="4" type="ORF">C2S53_015960</name>
</gene>
<dbReference type="Pfam" id="PF23247">
    <property type="entry name" value="LRR_RPS2"/>
    <property type="match status" value="1"/>
</dbReference>